<dbReference type="PROSITE" id="PS50885">
    <property type="entry name" value="HAMP"/>
    <property type="match status" value="1"/>
</dbReference>
<gene>
    <name evidence="9" type="ORF">AKJ17_04755</name>
</gene>
<dbReference type="STRING" id="693.AKJ17_04755"/>
<dbReference type="SMART" id="SM00283">
    <property type="entry name" value="MA"/>
    <property type="match status" value="1"/>
</dbReference>
<dbReference type="EMBL" id="LHPJ01000005">
    <property type="protein sequence ID" value="KOO04225.1"/>
    <property type="molecule type" value="Genomic_DNA"/>
</dbReference>
<keyword evidence="10" id="KW-1185">Reference proteome</keyword>
<protein>
    <submittedName>
        <fullName evidence="9">Chemotaxis protein</fullName>
    </submittedName>
</protein>
<dbReference type="SUPFAM" id="SSF58104">
    <property type="entry name" value="Methyl-accepting chemotaxis protein (MCP) signaling domain"/>
    <property type="match status" value="1"/>
</dbReference>
<keyword evidence="2 4" id="KW-0807">Transducer</keyword>
<dbReference type="CDD" id="cd06225">
    <property type="entry name" value="HAMP"/>
    <property type="match status" value="1"/>
</dbReference>
<evidence type="ECO:0000256" key="6">
    <source>
        <dbReference type="SAM" id="Phobius"/>
    </source>
</evidence>
<name>A0A0M0HQ03_VIBNE</name>
<dbReference type="Pfam" id="PF00672">
    <property type="entry name" value="HAMP"/>
    <property type="match status" value="1"/>
</dbReference>
<evidence type="ECO:0000256" key="2">
    <source>
        <dbReference type="ARBA" id="ARBA00023224"/>
    </source>
</evidence>
<dbReference type="SMART" id="SM00304">
    <property type="entry name" value="HAMP"/>
    <property type="match status" value="1"/>
</dbReference>
<dbReference type="OrthoDB" id="7054443at2"/>
<comment type="similarity">
    <text evidence="3">Belongs to the methyl-accepting chemotaxis (MCP) protein family.</text>
</comment>
<dbReference type="GO" id="GO:0006935">
    <property type="term" value="P:chemotaxis"/>
    <property type="evidence" value="ECO:0007669"/>
    <property type="project" value="InterPro"/>
</dbReference>
<feature type="transmembrane region" description="Helical" evidence="6">
    <location>
        <begin position="12"/>
        <end position="30"/>
    </location>
</feature>
<feature type="domain" description="Methyl-accepting transducer" evidence="7">
    <location>
        <begin position="270"/>
        <end position="506"/>
    </location>
</feature>
<keyword evidence="6" id="KW-0812">Transmembrane</keyword>
<dbReference type="InterPro" id="IPR004090">
    <property type="entry name" value="Chemotax_Me-accpt_rcpt"/>
</dbReference>
<dbReference type="Pfam" id="PF00015">
    <property type="entry name" value="MCPsignal"/>
    <property type="match status" value="1"/>
</dbReference>
<keyword evidence="6" id="KW-1133">Transmembrane helix</keyword>
<evidence type="ECO:0000259" key="7">
    <source>
        <dbReference type="PROSITE" id="PS50111"/>
    </source>
</evidence>
<evidence type="ECO:0000259" key="8">
    <source>
        <dbReference type="PROSITE" id="PS50885"/>
    </source>
</evidence>
<dbReference type="GO" id="GO:0007165">
    <property type="term" value="P:signal transduction"/>
    <property type="evidence" value="ECO:0007669"/>
    <property type="project" value="UniProtKB-KW"/>
</dbReference>
<dbReference type="Pfam" id="PF12729">
    <property type="entry name" value="4HB_MCP_1"/>
    <property type="match status" value="1"/>
</dbReference>
<comment type="subcellular location">
    <subcellularLocation>
        <location evidence="1">Membrane</location>
    </subcellularLocation>
</comment>
<evidence type="ECO:0000256" key="1">
    <source>
        <dbReference type="ARBA" id="ARBA00004370"/>
    </source>
</evidence>
<evidence type="ECO:0000256" key="5">
    <source>
        <dbReference type="SAM" id="MobiDB-lite"/>
    </source>
</evidence>
<dbReference type="Proteomes" id="UP000037515">
    <property type="component" value="Unassembled WGS sequence"/>
</dbReference>
<dbReference type="Gene3D" id="1.10.287.950">
    <property type="entry name" value="Methyl-accepting chemotaxis protein"/>
    <property type="match status" value="1"/>
</dbReference>
<dbReference type="AlphaFoldDB" id="A0A0M0HQ03"/>
<reference evidence="10" key="1">
    <citation type="submission" date="2015-08" db="EMBL/GenBank/DDBJ databases">
        <title>Vibrio galatheae sp. nov., a novel member of the Vibrionaceae family isolated from the Solomon Islands.</title>
        <authorList>
            <person name="Giubergia S."/>
            <person name="Machado H."/>
            <person name="Mateiu R.V."/>
            <person name="Gram L."/>
        </authorList>
    </citation>
    <scope>NUCLEOTIDE SEQUENCE [LARGE SCALE GENOMIC DNA]</scope>
    <source>
        <strain evidence="10">DSM 19584</strain>
    </source>
</reference>
<sequence length="543" mass="59494">MFIKNLSIAKKIALSFLIIAIINIAFGAFLSTELKSIKSELLNYTDDTLPAMERVDAIRDDLSRWRRSQFAAYTFEGEDKIKNKIASNIRERDKITQELVSYGKTVWPGKEQQTYQRVMKNWESYLVTMDQFNNAMLANDKTKAFPVLERSLPAFQAVDADLYELVKMLKQAMDSNKNHILSSVNGLSNSSIASNITILLIMVTMTYVLTRLICGPLKLVVEQANAIATGDLSNTIDRKAIGNDELGDLADATTKMQDDLRQVIDNVIAAVTQLSSAVEEMTQISDMSASGMKDQQQQITHIATAMTEMKATVADVARNTEESASQANEANKRTQHGVRETQSMVDTIEQVSVVIGTAGDTVSELEEQSNKINVIVDVIRDIADQTNLLALNAAIEAARAGESGRGFAVVADEVRTLAGRTQDSTSEITSIIEQLQSLAKDAKSATELSRSSISGCAEKGIQSKQLMSDIEHSIADISDMGSQIATACNQQDSVAEELNRSIENIHLASQEVAQGSDQTTQACRELSQLSVSLQEVMGRFKLN</sequence>
<feature type="region of interest" description="Disordered" evidence="5">
    <location>
        <begin position="319"/>
        <end position="339"/>
    </location>
</feature>
<dbReference type="FunFam" id="1.10.287.950:FF:000001">
    <property type="entry name" value="Methyl-accepting chemotaxis sensory transducer"/>
    <property type="match status" value="1"/>
</dbReference>
<dbReference type="InterPro" id="IPR003660">
    <property type="entry name" value="HAMP_dom"/>
</dbReference>
<dbReference type="RefSeq" id="WP_053394639.1">
    <property type="nucleotide sequence ID" value="NZ_LHPJ01000005.1"/>
</dbReference>
<dbReference type="PRINTS" id="PR00260">
    <property type="entry name" value="CHEMTRNSDUCR"/>
</dbReference>
<accession>A0A0M0HQ03</accession>
<dbReference type="GO" id="GO:0016020">
    <property type="term" value="C:membrane"/>
    <property type="evidence" value="ECO:0007669"/>
    <property type="project" value="UniProtKB-SubCell"/>
</dbReference>
<evidence type="ECO:0000313" key="9">
    <source>
        <dbReference type="EMBL" id="KOO04225.1"/>
    </source>
</evidence>
<dbReference type="CDD" id="cd11386">
    <property type="entry name" value="MCP_signal"/>
    <property type="match status" value="1"/>
</dbReference>
<comment type="caution">
    <text evidence="9">The sequence shown here is derived from an EMBL/GenBank/DDBJ whole genome shotgun (WGS) entry which is preliminary data.</text>
</comment>
<feature type="domain" description="HAMP" evidence="8">
    <location>
        <begin position="211"/>
        <end position="265"/>
    </location>
</feature>
<evidence type="ECO:0000313" key="10">
    <source>
        <dbReference type="Proteomes" id="UP000037515"/>
    </source>
</evidence>
<evidence type="ECO:0000256" key="4">
    <source>
        <dbReference type="PROSITE-ProRule" id="PRU00284"/>
    </source>
</evidence>
<dbReference type="GO" id="GO:0004888">
    <property type="term" value="F:transmembrane signaling receptor activity"/>
    <property type="evidence" value="ECO:0007669"/>
    <property type="project" value="InterPro"/>
</dbReference>
<dbReference type="PANTHER" id="PTHR32089">
    <property type="entry name" value="METHYL-ACCEPTING CHEMOTAXIS PROTEIN MCPB"/>
    <property type="match status" value="1"/>
</dbReference>
<evidence type="ECO:0000256" key="3">
    <source>
        <dbReference type="ARBA" id="ARBA00029447"/>
    </source>
</evidence>
<dbReference type="InterPro" id="IPR004089">
    <property type="entry name" value="MCPsignal_dom"/>
</dbReference>
<proteinExistence type="inferred from homology"/>
<dbReference type="PANTHER" id="PTHR32089:SF120">
    <property type="entry name" value="METHYL-ACCEPTING CHEMOTAXIS PROTEIN TLPQ"/>
    <property type="match status" value="1"/>
</dbReference>
<keyword evidence="6" id="KW-0472">Membrane</keyword>
<dbReference type="PATRIC" id="fig|693.5.peg.962"/>
<dbReference type="InterPro" id="IPR024478">
    <property type="entry name" value="HlyB_4HB_MCP"/>
</dbReference>
<organism evidence="9 10">
    <name type="scientific">Vibrio nereis</name>
    <dbReference type="NCBI Taxonomy" id="693"/>
    <lineage>
        <taxon>Bacteria</taxon>
        <taxon>Pseudomonadati</taxon>
        <taxon>Pseudomonadota</taxon>
        <taxon>Gammaproteobacteria</taxon>
        <taxon>Vibrionales</taxon>
        <taxon>Vibrionaceae</taxon>
        <taxon>Vibrio</taxon>
    </lineage>
</organism>
<dbReference type="PROSITE" id="PS50111">
    <property type="entry name" value="CHEMOTAXIS_TRANSDUC_2"/>
    <property type="match status" value="1"/>
</dbReference>